<accession>A0ABD7DW07</accession>
<feature type="coiled-coil region" evidence="2">
    <location>
        <begin position="1267"/>
        <end position="1323"/>
    </location>
</feature>
<gene>
    <name evidence="3" type="ORF">JWV26_22970</name>
</gene>
<evidence type="ECO:0000256" key="2">
    <source>
        <dbReference type="SAM" id="Coils"/>
    </source>
</evidence>
<evidence type="ECO:0000313" key="4">
    <source>
        <dbReference type="Proteomes" id="UP000663658"/>
    </source>
</evidence>
<dbReference type="SUPFAM" id="SSF56349">
    <property type="entry name" value="DNA breaking-rejoining enzymes"/>
    <property type="match status" value="1"/>
</dbReference>
<keyword evidence="2" id="KW-0175">Coiled coil</keyword>
<dbReference type="InterPro" id="IPR028229">
    <property type="entry name" value="Integrase_rpt"/>
</dbReference>
<proteinExistence type="predicted"/>
<dbReference type="GO" id="GO:0006310">
    <property type="term" value="P:DNA recombination"/>
    <property type="evidence" value="ECO:0007669"/>
    <property type="project" value="UniProtKB-KW"/>
</dbReference>
<dbReference type="EMBL" id="CP070505">
    <property type="protein sequence ID" value="QSL92564.1"/>
    <property type="molecule type" value="Genomic_DNA"/>
</dbReference>
<protein>
    <recommendedName>
        <fullName evidence="5">Integrase</fullName>
    </recommendedName>
</protein>
<reference evidence="3 4" key="1">
    <citation type="submission" date="2021-02" db="EMBL/GenBank/DDBJ databases">
        <title>Whole genome sequencing of Pseudomonas alcaliphila strain SM2.</title>
        <authorList>
            <person name="Alshamsi M.S."/>
            <person name="Sudalaimuthuasari N."/>
            <person name="Kundu B."/>
            <person name="AlMaskari R.S."/>
            <person name="Elmahi Y."/>
            <person name="Mundra S."/>
            <person name="Chandran S."/>
            <person name="Malik S."/>
            <person name="Hazzouri K.M."/>
            <person name="Amiri K.M.A."/>
        </authorList>
    </citation>
    <scope>NUCLEOTIDE SEQUENCE [LARGE SCALE GENOMIC DNA]</scope>
    <source>
        <strain evidence="3 4">SM2</strain>
    </source>
</reference>
<dbReference type="InterPro" id="IPR011010">
    <property type="entry name" value="DNA_brk_join_enz"/>
</dbReference>
<dbReference type="Pfam" id="PF14882">
    <property type="entry name" value="INT_rpt"/>
    <property type="match status" value="12"/>
</dbReference>
<sequence>MANFYRTIEEASIAARSLGITSKRDYEQRYRDDPLLPSSLSRTYKDSWLGYPDFFRRTNPSAEFEPYKTLAEATAAVKTLGIISAREYKSRYREDPKLRSKPEQIYKSEWLGYPSFFGRKIDSYYPELDQAKVAVQMLGISTGREYLREYKRDSRLPRRPEMIYESEWRCWGDFLSRKLGGIEKYKTLGLASVAVRRLGLKSQADYDELHSFDIKLPARPDEFYRNEWIGWDDFFDINAASQNFFNTFELARSEAQKLKVVSRCEYQKKIINDERFPVFPNKFYSEQWKGWRDYLEVMHVDDGHYNYTEARKVCMGFRFKSKAKYKRDCRNLDSRLPSNPEVLYFDDWAGWQVYLGTTFGSGFYTFEEAKRRVLELQISTRRRYALAQREDPMLPSQPESTYRKSWSGWREFLSQNANKYYATIDLAREAVCRLGVATKKEYRERYIEDKLLPLNPHKIYSDDWLSYPHFLNKREGVDMYESIEQASDAAKRLGLLTKASYREGYKKDPKLPSAPDEVYQDSWRLWGWEEFLGNEKYSFKEAGQAARKLGITGHSEYSRLYRLDQSLPSAPWEYYRSEWQGWIDFLLPEKCGTLLEAKFAIKVLKIKTSMEYLKQYKNYSCLPAHPDRVFSDDWVDWYDFCDTPIPYTYEETRALVIDDGVKGLEDYKRFLAVKNDPRIPRSPATVYKDKWNSWYEFVNKPEPYKIKYIRAPYLAWAESIEQFLKVSRGGSNKELVLCRFVRDYIQKYELGYAPEVFFASAKVDLNIFEEFIYSSGGSAKRWLLAAAKEFADYVIRTKLTFEDEDTGERVVALGARNPFVSVSYDRGGQVGSSGETNKPALAYQHVQSMCNWIIPETALNFGDLAHLQGFDADWFEVDSKVLDTADPDCIFKSENGKTLMWFPGYWMHTYALASVPARGRQLAYVDSGEAEAEIPQFEGGKIVWTPNVSALAGMTKDQGFIKRYPGDNIGMRFTSNKTSVRSEGYAVPWIPEKLAVWIIRFRNWQSKYNPVTRPMPWIECVRTDLNEKQRSAKGENCFLFREFGEEECGNYSSRLRDRLAAALYHSQPAGLELAESKGKHSSLTTYSTPYSPHSMRVSLITAYVIEFGLPLDIVMKIAGHSSIIMSLYYVKLNAEGLRVKFAEGEKRALSNQVYATIQMLEQNRVDEIRSQLIQNNEEAILRYTGKGLPGSFLFRDYGFCPFAGTRCDDGGPLIGATQVRQPIMGGYLGMQNCLRCRHFVTGPVFIGGLLYIANEISLQAAIQFDHIADINSKIAEVSQAIEELDDAEYAASKVGEKFDTRDRTSIEMKARKLQSELESAAKKADLFLCDIQSVSRLINQSQAVLNEQVAQKHDDNLPQLIVQSGHELTIALEDSSRFHLLSEVCENAEIYEAASAELALPSRSQMLDRMIAFNNMTPKMYALDKQQQLVIGNQLTNFLLTRVKSWAKVDDLITGKLLLSDLNEEERIEPKEIKAILGGSKHAIASDMTMELQGGVGDGS</sequence>
<dbReference type="InterPro" id="IPR024965">
    <property type="entry name" value="Putative_integrase"/>
</dbReference>
<dbReference type="Pfam" id="PF13009">
    <property type="entry name" value="Integrase_2"/>
    <property type="match status" value="1"/>
</dbReference>
<evidence type="ECO:0000313" key="3">
    <source>
        <dbReference type="EMBL" id="QSL92564.1"/>
    </source>
</evidence>
<dbReference type="KEGG" id="pty:JWV26_22970"/>
<dbReference type="RefSeq" id="WP_206417904.1">
    <property type="nucleotide sequence ID" value="NZ_CP070505.1"/>
</dbReference>
<keyword evidence="1" id="KW-0233">DNA recombination</keyword>
<dbReference type="Proteomes" id="UP000663658">
    <property type="component" value="Chromosome"/>
</dbReference>
<organism evidence="3 4">
    <name type="scientific">Ectopseudomonas toyotomiensis</name>
    <dbReference type="NCBI Taxonomy" id="554344"/>
    <lineage>
        <taxon>Bacteria</taxon>
        <taxon>Pseudomonadati</taxon>
        <taxon>Pseudomonadota</taxon>
        <taxon>Gammaproteobacteria</taxon>
        <taxon>Pseudomonadales</taxon>
        <taxon>Pseudomonadaceae</taxon>
        <taxon>Ectopseudomonas</taxon>
    </lineage>
</organism>
<evidence type="ECO:0008006" key="5">
    <source>
        <dbReference type="Google" id="ProtNLM"/>
    </source>
</evidence>
<evidence type="ECO:0000256" key="1">
    <source>
        <dbReference type="ARBA" id="ARBA00023172"/>
    </source>
</evidence>
<dbReference type="Gene3D" id="1.10.443.10">
    <property type="entry name" value="Intergrase catalytic core"/>
    <property type="match status" value="1"/>
</dbReference>
<dbReference type="InterPro" id="IPR013762">
    <property type="entry name" value="Integrase-like_cat_sf"/>
</dbReference>
<name>A0ABD7DW07_9GAMM</name>